<feature type="compositionally biased region" description="Low complexity" evidence="2">
    <location>
        <begin position="720"/>
        <end position="734"/>
    </location>
</feature>
<dbReference type="EMBL" id="JAADJZ010000030">
    <property type="protein sequence ID" value="KAF2866005.1"/>
    <property type="molecule type" value="Genomic_DNA"/>
</dbReference>
<feature type="coiled-coil region" evidence="1">
    <location>
        <begin position="420"/>
        <end position="524"/>
    </location>
</feature>
<protein>
    <submittedName>
        <fullName evidence="3">Uncharacterized protein</fullName>
    </submittedName>
</protein>
<accession>A0A7C8MFR0</accession>
<feature type="compositionally biased region" description="Basic and acidic residues" evidence="2">
    <location>
        <begin position="209"/>
        <end position="226"/>
    </location>
</feature>
<sequence length="859" mass="93246">MAEPMSTMSPVKLNSVSHAALSEDNLDMSWHEPPSSPFLSYIETDDQENIAPTDAPTPFKPLLLDFEDDVPQSAFKMSPEKKPGLKERTSPSKMSPSKQLLDDFDDASLSGSINDHGSPKKSSPVKPIATSRPESAMSDRSRKTCSPSKTSRTASVESTRRPPDPLHDTTPELLPTPSTRPSSSHSQKASALRENEGLTVAMSIMKETHETHTERSTTYHTQKETPDLDDMGIEDTEFNPDGPDFTVDDTCFSDFSEMPAMDMLRKSPTKNGLFDQATPRARAQMTPSTVRHRAERTPSPTPRRTHKENDTTNLLLDFTAQFEAFSTSRRGSPSRGRTSPTKSSTEPNLLAYMKNQRSPAKGGSTFVPSTPSQSRQLLNLLDFELPPPPTPRSVPTVTIRELESLKSNFQSQLSSLSASLSGKEAEVESLVRAVSDAERRVGETQETLRDERSAREHAEAQMVDWKNKGEEVQRLLQDVQAELARNDAEREQLLARLGETEKRAEEADNRASDLETKIIEAENKFVDMTTFVNPDEGDENRKIYSEAECQSAIAEKVNEVARDLHAAYKAKHEKKIKALKDNYQKKADERCKELRVQIIRLERQVEDAEKKRDDTFSKVVPTEFKKPDGGPASSSADDLKALEAQKSEIENLKAKIAGLQSELQSLHASQDRLLQDLETERVEKGELVAAAEQMLAMCGEKMGELQQEELRMSTRGGGLPSAPQQPQSLSQSHPQPEHVMRNTTGFFASGGGGNAGANGLASSLSSRPGSALGRPGSAMSDRLGALNNDKSNGSGMAKPSGLRAPGGFGFGGSGGSGGAAGGPPGLTRSQSSKSRLMSNIERMGGGGRGGSAGGGAGAE</sequence>
<dbReference type="Pfam" id="PF12709">
    <property type="entry name" value="Fungal_TACC"/>
    <property type="match status" value="1"/>
</dbReference>
<feature type="region of interest" description="Disordered" evidence="2">
    <location>
        <begin position="45"/>
        <end position="196"/>
    </location>
</feature>
<evidence type="ECO:0000256" key="2">
    <source>
        <dbReference type="SAM" id="MobiDB-lite"/>
    </source>
</evidence>
<gene>
    <name evidence="3" type="ORF">BDV95DRAFT_672328</name>
</gene>
<feature type="compositionally biased region" description="Polar residues" evidence="2">
    <location>
        <begin position="144"/>
        <end position="157"/>
    </location>
</feature>
<feature type="region of interest" description="Disordered" evidence="2">
    <location>
        <begin position="325"/>
        <end position="348"/>
    </location>
</feature>
<feature type="compositionally biased region" description="Polar residues" evidence="2">
    <location>
        <begin position="827"/>
        <end position="837"/>
    </location>
</feature>
<feature type="coiled-coil region" evidence="1">
    <location>
        <begin position="569"/>
        <end position="694"/>
    </location>
</feature>
<feature type="compositionally biased region" description="Gly residues" evidence="2">
    <location>
        <begin position="843"/>
        <end position="859"/>
    </location>
</feature>
<name>A0A7C8MFR0_9PLEO</name>
<organism evidence="3 4">
    <name type="scientific">Massariosphaeria phaeospora</name>
    <dbReference type="NCBI Taxonomy" id="100035"/>
    <lineage>
        <taxon>Eukaryota</taxon>
        <taxon>Fungi</taxon>
        <taxon>Dikarya</taxon>
        <taxon>Ascomycota</taxon>
        <taxon>Pezizomycotina</taxon>
        <taxon>Dothideomycetes</taxon>
        <taxon>Pleosporomycetidae</taxon>
        <taxon>Pleosporales</taxon>
        <taxon>Pleosporales incertae sedis</taxon>
        <taxon>Massariosphaeria</taxon>
    </lineage>
</organism>
<feature type="compositionally biased region" description="Basic and acidic residues" evidence="2">
    <location>
        <begin position="158"/>
        <end position="170"/>
    </location>
</feature>
<evidence type="ECO:0000256" key="1">
    <source>
        <dbReference type="SAM" id="Coils"/>
    </source>
</evidence>
<dbReference type="AlphaFoldDB" id="A0A7C8MFR0"/>
<proteinExistence type="predicted"/>
<feature type="region of interest" description="Disordered" evidence="2">
    <location>
        <begin position="209"/>
        <end position="230"/>
    </location>
</feature>
<feature type="compositionally biased region" description="Basic and acidic residues" evidence="2">
    <location>
        <begin position="78"/>
        <end position="90"/>
    </location>
</feature>
<dbReference type="Proteomes" id="UP000481861">
    <property type="component" value="Unassembled WGS sequence"/>
</dbReference>
<feature type="region of interest" description="Disordered" evidence="2">
    <location>
        <begin position="280"/>
        <end position="310"/>
    </location>
</feature>
<keyword evidence="1" id="KW-0175">Coiled coil</keyword>
<dbReference type="OrthoDB" id="5367584at2759"/>
<feature type="compositionally biased region" description="Gly residues" evidence="2">
    <location>
        <begin position="804"/>
        <end position="824"/>
    </location>
</feature>
<dbReference type="InterPro" id="IPR024312">
    <property type="entry name" value="TACC_fungi"/>
</dbReference>
<reference evidence="3 4" key="1">
    <citation type="submission" date="2020-01" db="EMBL/GenBank/DDBJ databases">
        <authorList>
            <consortium name="DOE Joint Genome Institute"/>
            <person name="Haridas S."/>
            <person name="Albert R."/>
            <person name="Binder M."/>
            <person name="Bloem J."/>
            <person name="Labutti K."/>
            <person name="Salamov A."/>
            <person name="Andreopoulos B."/>
            <person name="Baker S.E."/>
            <person name="Barry K."/>
            <person name="Bills G."/>
            <person name="Bluhm B.H."/>
            <person name="Cannon C."/>
            <person name="Castanera R."/>
            <person name="Culley D.E."/>
            <person name="Daum C."/>
            <person name="Ezra D."/>
            <person name="Gonzalez J.B."/>
            <person name="Henrissat B."/>
            <person name="Kuo A."/>
            <person name="Liang C."/>
            <person name="Lipzen A."/>
            <person name="Lutzoni F."/>
            <person name="Magnuson J."/>
            <person name="Mondo S."/>
            <person name="Nolan M."/>
            <person name="Ohm R."/>
            <person name="Pangilinan J."/>
            <person name="Park H.-J.H."/>
            <person name="Ramirez L."/>
            <person name="Alfaro M."/>
            <person name="Sun H."/>
            <person name="Tritt A."/>
            <person name="Yoshinaga Y."/>
            <person name="Zwiers L.-H.L."/>
            <person name="Turgeon B.G."/>
            <person name="Goodwin S.B."/>
            <person name="Spatafora J.W."/>
            <person name="Crous P.W."/>
            <person name="Grigoriev I.V."/>
        </authorList>
    </citation>
    <scope>NUCLEOTIDE SEQUENCE [LARGE SCALE GENOMIC DNA]</scope>
    <source>
        <strain evidence="3 4">CBS 611.86</strain>
    </source>
</reference>
<evidence type="ECO:0000313" key="3">
    <source>
        <dbReference type="EMBL" id="KAF2866005.1"/>
    </source>
</evidence>
<comment type="caution">
    <text evidence="3">The sequence shown here is derived from an EMBL/GenBank/DDBJ whole genome shotgun (WGS) entry which is preliminary data.</text>
</comment>
<evidence type="ECO:0000313" key="4">
    <source>
        <dbReference type="Proteomes" id="UP000481861"/>
    </source>
</evidence>
<feature type="region of interest" description="Disordered" evidence="2">
    <location>
        <begin position="711"/>
        <end position="859"/>
    </location>
</feature>
<feature type="compositionally biased region" description="Low complexity" evidence="2">
    <location>
        <begin position="757"/>
        <end position="766"/>
    </location>
</feature>
<keyword evidence="4" id="KW-1185">Reference proteome</keyword>
<feature type="compositionally biased region" description="Low complexity" evidence="2">
    <location>
        <begin position="326"/>
        <end position="341"/>
    </location>
</feature>
<feature type="compositionally biased region" description="Low complexity" evidence="2">
    <location>
        <begin position="171"/>
        <end position="184"/>
    </location>
</feature>